<keyword evidence="2" id="KW-1185">Reference proteome</keyword>
<name>A0A0M8MI32_9FLAO</name>
<dbReference type="AlphaFoldDB" id="A0A0M8MI32"/>
<evidence type="ECO:0008006" key="3">
    <source>
        <dbReference type="Google" id="ProtNLM"/>
    </source>
</evidence>
<reference evidence="1 2" key="1">
    <citation type="submission" date="2015-08" db="EMBL/GenBank/DDBJ databases">
        <title>Whole genome sequence of Flavobacterium akiainvivens IK-1T, from decaying Wikstroemia oahuensis, an endemic Hawaiian shrub.</title>
        <authorList>
            <person name="Wan X."/>
            <person name="Hou S."/>
            <person name="Saito J."/>
            <person name="Donachie S."/>
        </authorList>
    </citation>
    <scope>NUCLEOTIDE SEQUENCE [LARGE SCALE GENOMIC DNA]</scope>
    <source>
        <strain evidence="1 2">IK-1</strain>
    </source>
</reference>
<evidence type="ECO:0000313" key="1">
    <source>
        <dbReference type="EMBL" id="KOS06681.1"/>
    </source>
</evidence>
<dbReference type="STRING" id="1202724.AM493_12030"/>
<dbReference type="EMBL" id="LIYD01000005">
    <property type="protein sequence ID" value="KOS06681.1"/>
    <property type="molecule type" value="Genomic_DNA"/>
</dbReference>
<proteinExistence type="predicted"/>
<evidence type="ECO:0000313" key="2">
    <source>
        <dbReference type="Proteomes" id="UP000037755"/>
    </source>
</evidence>
<dbReference type="Gene3D" id="3.30.1150.10">
    <property type="match status" value="1"/>
</dbReference>
<dbReference type="PATRIC" id="fig|1202724.3.peg.2493"/>
<organism evidence="1 2">
    <name type="scientific">Flavobacterium akiainvivens</name>
    <dbReference type="NCBI Taxonomy" id="1202724"/>
    <lineage>
        <taxon>Bacteria</taxon>
        <taxon>Pseudomonadati</taxon>
        <taxon>Bacteroidota</taxon>
        <taxon>Flavobacteriia</taxon>
        <taxon>Flavobacteriales</taxon>
        <taxon>Flavobacteriaceae</taxon>
        <taxon>Flavobacterium</taxon>
    </lineage>
</organism>
<sequence>MAAVWQIVLQPNRFFDIFEVSQPYNPTLLKHIAFIIILSLVASCKEKHAESAKNDTVVVYSLEDWFKNKDKKVKVVDTLCISEEKRAREDIASKKWTYTFLYGLVSYDYSNTEMKALLSKHSIALAQGDVSCIRPPEGFRWRCYEKLMNAAIEDEFGKNFIDSLRHIADVSYIKNHPKQIFSFYECDTESRYSAAKSYDDFLKMPEDDFIKTLNYPGLTKEQQQKLKANTEVTFIIYKNGTVGNISVRSDFSIANNKEFARYFEARAIAFVKKAKWKPALYRGIPVNSDMDLNLYNK</sequence>
<dbReference type="SUPFAM" id="SSF74653">
    <property type="entry name" value="TolA/TonB C-terminal domain"/>
    <property type="match status" value="1"/>
</dbReference>
<dbReference type="Proteomes" id="UP000037755">
    <property type="component" value="Unassembled WGS sequence"/>
</dbReference>
<gene>
    <name evidence="1" type="ORF">AM493_12030</name>
</gene>
<comment type="caution">
    <text evidence="1">The sequence shown here is derived from an EMBL/GenBank/DDBJ whole genome shotgun (WGS) entry which is preliminary data.</text>
</comment>
<accession>A0A0M8MI32</accession>
<protein>
    <recommendedName>
        <fullName evidence="3">TonB C-terminal domain-containing protein</fullName>
    </recommendedName>
</protein>